<accession>A0A543DHZ6</accession>
<evidence type="ECO:0000313" key="1">
    <source>
        <dbReference type="EMBL" id="TQM08960.1"/>
    </source>
</evidence>
<sequence>MKKIADVPAEYQDGYFMSIPTAVGGPVVLLCGNGTSTGAVHIEVKHDVPNWADALNCIENAMVHGKPTV</sequence>
<reference evidence="1 2" key="1">
    <citation type="submission" date="2019-06" db="EMBL/GenBank/DDBJ databases">
        <title>Sequencing the genomes of 1000 actinobacteria strains.</title>
        <authorList>
            <person name="Klenk H.-P."/>
        </authorList>
    </citation>
    <scope>NUCLEOTIDE SEQUENCE [LARGE SCALE GENOMIC DNA]</scope>
    <source>
        <strain evidence="1 2">DSM 45301</strain>
    </source>
</reference>
<proteinExistence type="predicted"/>
<name>A0A543DHZ6_9PSEU</name>
<evidence type="ECO:0000313" key="2">
    <source>
        <dbReference type="Proteomes" id="UP000315677"/>
    </source>
</evidence>
<keyword evidence="2" id="KW-1185">Reference proteome</keyword>
<protein>
    <submittedName>
        <fullName evidence="1">Uncharacterized protein</fullName>
    </submittedName>
</protein>
<comment type="caution">
    <text evidence="1">The sequence shown here is derived from an EMBL/GenBank/DDBJ whole genome shotgun (WGS) entry which is preliminary data.</text>
</comment>
<organism evidence="1 2">
    <name type="scientific">Pseudonocardia kunmingensis</name>
    <dbReference type="NCBI Taxonomy" id="630975"/>
    <lineage>
        <taxon>Bacteria</taxon>
        <taxon>Bacillati</taxon>
        <taxon>Actinomycetota</taxon>
        <taxon>Actinomycetes</taxon>
        <taxon>Pseudonocardiales</taxon>
        <taxon>Pseudonocardiaceae</taxon>
        <taxon>Pseudonocardia</taxon>
    </lineage>
</organism>
<gene>
    <name evidence="1" type="ORF">FB558_4699</name>
</gene>
<dbReference type="EMBL" id="VFPA01000003">
    <property type="protein sequence ID" value="TQM08960.1"/>
    <property type="molecule type" value="Genomic_DNA"/>
</dbReference>
<dbReference type="Proteomes" id="UP000315677">
    <property type="component" value="Unassembled WGS sequence"/>
</dbReference>
<dbReference type="AlphaFoldDB" id="A0A543DHZ6"/>